<feature type="domain" description="HTH araC/xylS-type" evidence="4">
    <location>
        <begin position="171"/>
        <end position="269"/>
    </location>
</feature>
<dbReference type="Gene3D" id="2.60.120.10">
    <property type="entry name" value="Jelly Rolls"/>
    <property type="match status" value="1"/>
</dbReference>
<accession>A0A0J9BUT6</accession>
<sequence length="276" mass="32532">MVDHAGILMEQGKSMACERVCGVNDNIEKAHYHSYYEIYYMEAGERHFVINNQPYFARQGDFVLFSPYIMHCAYSGKDIAFKRILICFREHEISSEELREKLSAGTGIYRMDAKSNKRMHFLMEMFMEEQDRAGEYREEYMKSILNTMVLTMLEKSVMSGAEKLKNTDCVSEIMDYINYHYQEDLTLQKLADLLFISPPYLCKIFKEYANQTVVQYINTTRILNAQRMVMETEDRITEISRSVGFVNVTHFNRVFKSITGITPSVFRKRVRMRENK</sequence>
<name>A0A0J9BUT6_9FIRM</name>
<dbReference type="InterPro" id="IPR018060">
    <property type="entry name" value="HTH_AraC"/>
</dbReference>
<organism evidence="5 6">
    <name type="scientific">[Clostridium] citroniae WAL-19142</name>
    <dbReference type="NCBI Taxonomy" id="742734"/>
    <lineage>
        <taxon>Bacteria</taxon>
        <taxon>Bacillati</taxon>
        <taxon>Bacillota</taxon>
        <taxon>Clostridia</taxon>
        <taxon>Lachnospirales</taxon>
        <taxon>Lachnospiraceae</taxon>
        <taxon>Enterocloster</taxon>
    </lineage>
</organism>
<dbReference type="InterPro" id="IPR020449">
    <property type="entry name" value="Tscrpt_reg_AraC-type_HTH"/>
</dbReference>
<comment type="caution">
    <text evidence="5">The sequence shown here is derived from an EMBL/GenBank/DDBJ whole genome shotgun (WGS) entry which is preliminary data.</text>
</comment>
<evidence type="ECO:0000256" key="3">
    <source>
        <dbReference type="ARBA" id="ARBA00023163"/>
    </source>
</evidence>
<dbReference type="PATRIC" id="fig|742734.4.peg.4563"/>
<dbReference type="PROSITE" id="PS00041">
    <property type="entry name" value="HTH_ARAC_FAMILY_1"/>
    <property type="match status" value="1"/>
</dbReference>
<keyword evidence="1" id="KW-0805">Transcription regulation</keyword>
<evidence type="ECO:0000256" key="1">
    <source>
        <dbReference type="ARBA" id="ARBA00023015"/>
    </source>
</evidence>
<dbReference type="PRINTS" id="PR00032">
    <property type="entry name" value="HTHARAC"/>
</dbReference>
<evidence type="ECO:0000259" key="4">
    <source>
        <dbReference type="PROSITE" id="PS01124"/>
    </source>
</evidence>
<dbReference type="OrthoDB" id="9772063at2"/>
<keyword evidence="2" id="KW-0238">DNA-binding</keyword>
<dbReference type="EMBL" id="ADLK01000029">
    <property type="protein sequence ID" value="KMW16757.1"/>
    <property type="molecule type" value="Genomic_DNA"/>
</dbReference>
<dbReference type="Proteomes" id="UP000037392">
    <property type="component" value="Unassembled WGS sequence"/>
</dbReference>
<dbReference type="GO" id="GO:0003700">
    <property type="term" value="F:DNA-binding transcription factor activity"/>
    <property type="evidence" value="ECO:0007669"/>
    <property type="project" value="InterPro"/>
</dbReference>
<dbReference type="AlphaFoldDB" id="A0A0J9BUT6"/>
<dbReference type="InterPro" id="IPR003313">
    <property type="entry name" value="AraC-bd"/>
</dbReference>
<proteinExistence type="predicted"/>
<protein>
    <recommendedName>
        <fullName evidence="4">HTH araC/xylS-type domain-containing protein</fullName>
    </recommendedName>
</protein>
<dbReference type="SUPFAM" id="SSF46689">
    <property type="entry name" value="Homeodomain-like"/>
    <property type="match status" value="2"/>
</dbReference>
<dbReference type="PANTHER" id="PTHR43280:SF2">
    <property type="entry name" value="HTH-TYPE TRANSCRIPTIONAL REGULATOR EXSA"/>
    <property type="match status" value="1"/>
</dbReference>
<dbReference type="PROSITE" id="PS01124">
    <property type="entry name" value="HTH_ARAC_FAMILY_2"/>
    <property type="match status" value="1"/>
</dbReference>
<dbReference type="GO" id="GO:0043565">
    <property type="term" value="F:sequence-specific DNA binding"/>
    <property type="evidence" value="ECO:0007669"/>
    <property type="project" value="InterPro"/>
</dbReference>
<gene>
    <name evidence="5" type="ORF">HMPREF9470_04257</name>
</gene>
<reference evidence="5 6" key="1">
    <citation type="submission" date="2011-04" db="EMBL/GenBank/DDBJ databases">
        <title>The Genome Sequence of Clostridium citroniae WAL-19142.</title>
        <authorList>
            <consortium name="The Broad Institute Genome Sequencing Platform"/>
            <person name="Earl A."/>
            <person name="Ward D."/>
            <person name="Feldgarden M."/>
            <person name="Gevers D."/>
            <person name="Warren Y.A."/>
            <person name="Tyrrell K.L."/>
            <person name="Citron D.M."/>
            <person name="Goldstein E.J."/>
            <person name="Daigneault M."/>
            <person name="Allen-Vercoe E."/>
            <person name="Young S.K."/>
            <person name="Zeng Q."/>
            <person name="Gargeya S."/>
            <person name="Fitzgerald M."/>
            <person name="Haas B."/>
            <person name="Abouelleil A."/>
            <person name="Alvarado L."/>
            <person name="Arachchi H.M."/>
            <person name="Berlin A."/>
            <person name="Brown A."/>
            <person name="Chapman S.B."/>
            <person name="Chen Z."/>
            <person name="Dunbar C."/>
            <person name="Freedman E."/>
            <person name="Gearin G."/>
            <person name="Gellesch M."/>
            <person name="Goldberg J."/>
            <person name="Griggs A."/>
            <person name="Gujja S."/>
            <person name="Heilman E.R."/>
            <person name="Heiman D."/>
            <person name="Howarth C."/>
            <person name="Larson L."/>
            <person name="Lui A."/>
            <person name="MacDonald P.J."/>
            <person name="Mehta T."/>
            <person name="Montmayeur A."/>
            <person name="Murphy C."/>
            <person name="Neiman D."/>
            <person name="Pearson M."/>
            <person name="Priest M."/>
            <person name="Roberts A."/>
            <person name="Saif S."/>
            <person name="Shea T."/>
            <person name="Shenoy N."/>
            <person name="Sisk P."/>
            <person name="Stolte C."/>
            <person name="Sykes S."/>
            <person name="White J."/>
            <person name="Yandava C."/>
            <person name="Wortman J."/>
            <person name="Nusbaum C."/>
            <person name="Birren B."/>
        </authorList>
    </citation>
    <scope>NUCLEOTIDE SEQUENCE [LARGE SCALE GENOMIC DNA]</scope>
    <source>
        <strain evidence="5 6">WAL-19142</strain>
    </source>
</reference>
<dbReference type="Pfam" id="PF02311">
    <property type="entry name" value="AraC_binding"/>
    <property type="match status" value="1"/>
</dbReference>
<dbReference type="Pfam" id="PF12833">
    <property type="entry name" value="HTH_18"/>
    <property type="match status" value="1"/>
</dbReference>
<dbReference type="RefSeq" id="WP_048930660.1">
    <property type="nucleotide sequence ID" value="NZ_KQ235881.1"/>
</dbReference>
<dbReference type="InterPro" id="IPR014710">
    <property type="entry name" value="RmlC-like_jellyroll"/>
</dbReference>
<evidence type="ECO:0000313" key="5">
    <source>
        <dbReference type="EMBL" id="KMW16757.1"/>
    </source>
</evidence>
<keyword evidence="3" id="KW-0804">Transcription</keyword>
<evidence type="ECO:0000313" key="6">
    <source>
        <dbReference type="Proteomes" id="UP000037392"/>
    </source>
</evidence>
<dbReference type="SMART" id="SM00342">
    <property type="entry name" value="HTH_ARAC"/>
    <property type="match status" value="1"/>
</dbReference>
<dbReference type="SUPFAM" id="SSF51215">
    <property type="entry name" value="Regulatory protein AraC"/>
    <property type="match status" value="1"/>
</dbReference>
<dbReference type="InterPro" id="IPR037923">
    <property type="entry name" value="HTH-like"/>
</dbReference>
<dbReference type="InterPro" id="IPR018062">
    <property type="entry name" value="HTH_AraC-typ_CS"/>
</dbReference>
<dbReference type="Gene3D" id="1.10.10.60">
    <property type="entry name" value="Homeodomain-like"/>
    <property type="match status" value="2"/>
</dbReference>
<dbReference type="PANTHER" id="PTHR43280">
    <property type="entry name" value="ARAC-FAMILY TRANSCRIPTIONAL REGULATOR"/>
    <property type="match status" value="1"/>
</dbReference>
<evidence type="ECO:0000256" key="2">
    <source>
        <dbReference type="ARBA" id="ARBA00023125"/>
    </source>
</evidence>
<dbReference type="GeneID" id="93161377"/>
<dbReference type="InterPro" id="IPR009057">
    <property type="entry name" value="Homeodomain-like_sf"/>
</dbReference>